<evidence type="ECO:0000313" key="4">
    <source>
        <dbReference type="EMBL" id="MFD1206114.1"/>
    </source>
</evidence>
<evidence type="ECO:0000256" key="1">
    <source>
        <dbReference type="ARBA" id="ARBA00009129"/>
    </source>
</evidence>
<evidence type="ECO:0000313" key="5">
    <source>
        <dbReference type="Proteomes" id="UP001597231"/>
    </source>
</evidence>
<name>A0ABW3U0H6_9BACL</name>
<proteinExistence type="inferred from homology"/>
<accession>A0ABW3U0H6</accession>
<evidence type="ECO:0000256" key="2">
    <source>
        <dbReference type="SAM" id="MobiDB-lite"/>
    </source>
</evidence>
<evidence type="ECO:0000259" key="3">
    <source>
        <dbReference type="Pfam" id="PF05532"/>
    </source>
</evidence>
<comment type="similarity">
    <text evidence="1">Belongs to the UPF0337 (CsbD) family.</text>
</comment>
<dbReference type="EMBL" id="JBHTLT010000112">
    <property type="protein sequence ID" value="MFD1206114.1"/>
    <property type="molecule type" value="Genomic_DNA"/>
</dbReference>
<dbReference type="Gene3D" id="1.10.1470.10">
    <property type="entry name" value="YjbJ"/>
    <property type="match status" value="1"/>
</dbReference>
<sequence length="65" mass="7252">MKDNSYSDKIKGAVNKTKGELKDQVGNATDDAMLQAEGKFDKLKGEAQKEAGKLKDRVSENHKKW</sequence>
<dbReference type="Pfam" id="PF05532">
    <property type="entry name" value="CsbD"/>
    <property type="match status" value="1"/>
</dbReference>
<protein>
    <submittedName>
        <fullName evidence="4">CsbD family protein</fullName>
    </submittedName>
</protein>
<dbReference type="Proteomes" id="UP001597231">
    <property type="component" value="Unassembled WGS sequence"/>
</dbReference>
<keyword evidence="5" id="KW-1185">Reference proteome</keyword>
<organism evidence="4 5">
    <name type="scientific">Sporosarcina contaminans</name>
    <dbReference type="NCBI Taxonomy" id="633403"/>
    <lineage>
        <taxon>Bacteria</taxon>
        <taxon>Bacillati</taxon>
        <taxon>Bacillota</taxon>
        <taxon>Bacilli</taxon>
        <taxon>Bacillales</taxon>
        <taxon>Caryophanaceae</taxon>
        <taxon>Sporosarcina</taxon>
    </lineage>
</organism>
<dbReference type="InterPro" id="IPR008462">
    <property type="entry name" value="CsbD"/>
</dbReference>
<gene>
    <name evidence="4" type="ORF">ACFQ38_13530</name>
</gene>
<feature type="domain" description="CsbD-like" evidence="3">
    <location>
        <begin position="8"/>
        <end position="59"/>
    </location>
</feature>
<feature type="region of interest" description="Disordered" evidence="2">
    <location>
        <begin position="1"/>
        <end position="20"/>
    </location>
</feature>
<feature type="region of interest" description="Disordered" evidence="2">
    <location>
        <begin position="45"/>
        <end position="65"/>
    </location>
</feature>
<comment type="caution">
    <text evidence="4">The sequence shown here is derived from an EMBL/GenBank/DDBJ whole genome shotgun (WGS) entry which is preliminary data.</text>
</comment>
<dbReference type="SUPFAM" id="SSF69047">
    <property type="entry name" value="Hypothetical protein YjbJ"/>
    <property type="match status" value="1"/>
</dbReference>
<reference evidence="5" key="1">
    <citation type="journal article" date="2019" name="Int. J. Syst. Evol. Microbiol.">
        <title>The Global Catalogue of Microorganisms (GCM) 10K type strain sequencing project: providing services to taxonomists for standard genome sequencing and annotation.</title>
        <authorList>
            <consortium name="The Broad Institute Genomics Platform"/>
            <consortium name="The Broad Institute Genome Sequencing Center for Infectious Disease"/>
            <person name="Wu L."/>
            <person name="Ma J."/>
        </authorList>
    </citation>
    <scope>NUCLEOTIDE SEQUENCE [LARGE SCALE GENOMIC DNA]</scope>
    <source>
        <strain evidence="5">CCUG 53915</strain>
    </source>
</reference>
<dbReference type="RefSeq" id="WP_336823337.1">
    <property type="nucleotide sequence ID" value="NZ_JBHTLT010000112.1"/>
</dbReference>
<dbReference type="InterPro" id="IPR036629">
    <property type="entry name" value="YjbJ_sf"/>
</dbReference>